<sequence>MAEELVLLDAYISMFGMRLRIALAEKGLHYEYREEDLRNKSQLLLEMNPVHKKVPVLIHNGKPICESAIALQYIDEVWHDKNPMLPSDPLKRAQSRFWAHFIDQKIQPIGWKIWAGAEGEEKEAAKKEFVEVLKILEGELGDKPYFEGEMFGFVDVSLIPFYSWFSTYETCGNFSIEKECPKLMEWTKRCMQRDSVCKSLAEPEKVYEFVLSRRKKYGLD</sequence>
<dbReference type="PANTHER" id="PTHR11260:SF773">
    <property type="entry name" value="GLUTATHIONE S-TRANSFERASE U26"/>
    <property type="match status" value="1"/>
</dbReference>
<gene>
    <name evidence="7" type="ORF">OLC1_LOCUS19674</name>
</gene>
<evidence type="ECO:0000313" key="7">
    <source>
        <dbReference type="EMBL" id="CAI9112477.1"/>
    </source>
</evidence>
<dbReference type="InterPro" id="IPR040079">
    <property type="entry name" value="Glutathione_S-Trfase"/>
</dbReference>
<dbReference type="PANTHER" id="PTHR11260">
    <property type="entry name" value="GLUTATHIONE S-TRANSFERASE, GST, SUPERFAMILY, GST DOMAIN CONTAINING"/>
    <property type="match status" value="1"/>
</dbReference>
<organism evidence="7 8">
    <name type="scientific">Oldenlandia corymbosa var. corymbosa</name>
    <dbReference type="NCBI Taxonomy" id="529605"/>
    <lineage>
        <taxon>Eukaryota</taxon>
        <taxon>Viridiplantae</taxon>
        <taxon>Streptophyta</taxon>
        <taxon>Embryophyta</taxon>
        <taxon>Tracheophyta</taxon>
        <taxon>Spermatophyta</taxon>
        <taxon>Magnoliopsida</taxon>
        <taxon>eudicotyledons</taxon>
        <taxon>Gunneridae</taxon>
        <taxon>Pentapetalae</taxon>
        <taxon>asterids</taxon>
        <taxon>lamiids</taxon>
        <taxon>Gentianales</taxon>
        <taxon>Rubiaceae</taxon>
        <taxon>Rubioideae</taxon>
        <taxon>Spermacoceae</taxon>
        <taxon>Hedyotis-Oldenlandia complex</taxon>
        <taxon>Oldenlandia</taxon>
    </lineage>
</organism>
<evidence type="ECO:0000256" key="2">
    <source>
        <dbReference type="ARBA" id="ARBA00022679"/>
    </source>
</evidence>
<dbReference type="GO" id="GO:0006749">
    <property type="term" value="P:glutathione metabolic process"/>
    <property type="evidence" value="ECO:0007669"/>
    <property type="project" value="InterPro"/>
</dbReference>
<dbReference type="Pfam" id="PF02798">
    <property type="entry name" value="GST_N"/>
    <property type="match status" value="1"/>
</dbReference>
<dbReference type="InterPro" id="IPR004046">
    <property type="entry name" value="GST_C"/>
</dbReference>
<dbReference type="FunFam" id="3.40.30.10:FF:000014">
    <property type="entry name" value="Tau class glutathione S-transferase"/>
    <property type="match status" value="1"/>
</dbReference>
<dbReference type="InterPro" id="IPR045073">
    <property type="entry name" value="Omega/Tau-like"/>
</dbReference>
<evidence type="ECO:0000256" key="1">
    <source>
        <dbReference type="ARBA" id="ARBA00012452"/>
    </source>
</evidence>
<name>A0AAV1DZI3_OLDCO</name>
<dbReference type="InterPro" id="IPR004045">
    <property type="entry name" value="Glutathione_S-Trfase_N"/>
</dbReference>
<dbReference type="InterPro" id="IPR036282">
    <property type="entry name" value="Glutathione-S-Trfase_C_sf"/>
</dbReference>
<protein>
    <recommendedName>
        <fullName evidence="1">glutathione transferase</fullName>
        <ecNumber evidence="1">2.5.1.18</ecNumber>
    </recommendedName>
</protein>
<dbReference type="InterPro" id="IPR036249">
    <property type="entry name" value="Thioredoxin-like_sf"/>
</dbReference>
<comment type="catalytic activity">
    <reaction evidence="3">
        <text>RX + glutathione = an S-substituted glutathione + a halide anion + H(+)</text>
        <dbReference type="Rhea" id="RHEA:16437"/>
        <dbReference type="ChEBI" id="CHEBI:15378"/>
        <dbReference type="ChEBI" id="CHEBI:16042"/>
        <dbReference type="ChEBI" id="CHEBI:17792"/>
        <dbReference type="ChEBI" id="CHEBI:57925"/>
        <dbReference type="ChEBI" id="CHEBI:90779"/>
        <dbReference type="EC" id="2.5.1.18"/>
    </reaction>
</comment>
<dbReference type="SUPFAM" id="SSF52833">
    <property type="entry name" value="Thioredoxin-like"/>
    <property type="match status" value="1"/>
</dbReference>
<dbReference type="FunFam" id="1.20.1050.10:FF:000018">
    <property type="entry name" value="Glutathione S-transferase U20"/>
    <property type="match status" value="1"/>
</dbReference>
<dbReference type="Gene3D" id="3.40.30.10">
    <property type="entry name" value="Glutaredoxin"/>
    <property type="match status" value="1"/>
</dbReference>
<evidence type="ECO:0000259" key="5">
    <source>
        <dbReference type="PROSITE" id="PS50404"/>
    </source>
</evidence>
<dbReference type="SFLD" id="SFLDG01152">
    <property type="entry name" value="Main.3:_Omega-_and_Tau-like"/>
    <property type="match status" value="1"/>
</dbReference>
<dbReference type="AlphaFoldDB" id="A0AAV1DZI3"/>
<keyword evidence="8" id="KW-1185">Reference proteome</keyword>
<feature type="domain" description="GST N-terminal" evidence="5">
    <location>
        <begin position="3"/>
        <end position="82"/>
    </location>
</feature>
<dbReference type="PROSITE" id="PS50404">
    <property type="entry name" value="GST_NTER"/>
    <property type="match status" value="1"/>
</dbReference>
<dbReference type="CDD" id="cd03185">
    <property type="entry name" value="GST_C_Tau"/>
    <property type="match status" value="1"/>
</dbReference>
<dbReference type="EC" id="2.5.1.18" evidence="1"/>
<proteinExistence type="inferred from homology"/>
<dbReference type="SUPFAM" id="SSF47616">
    <property type="entry name" value="GST C-terminal domain-like"/>
    <property type="match status" value="1"/>
</dbReference>
<reference evidence="7" key="1">
    <citation type="submission" date="2023-03" db="EMBL/GenBank/DDBJ databases">
        <authorList>
            <person name="Julca I."/>
        </authorList>
    </citation>
    <scope>NUCLEOTIDE SEQUENCE</scope>
</reference>
<evidence type="ECO:0000313" key="8">
    <source>
        <dbReference type="Proteomes" id="UP001161247"/>
    </source>
</evidence>
<evidence type="ECO:0000256" key="3">
    <source>
        <dbReference type="ARBA" id="ARBA00047960"/>
    </source>
</evidence>
<dbReference type="SFLD" id="SFLDG00358">
    <property type="entry name" value="Main_(cytGST)"/>
    <property type="match status" value="1"/>
</dbReference>
<keyword evidence="2" id="KW-0808">Transferase</keyword>
<comment type="similarity">
    <text evidence="4">Belongs to the GST superfamily.</text>
</comment>
<dbReference type="InterPro" id="IPR045074">
    <property type="entry name" value="GST_C_Tau"/>
</dbReference>
<evidence type="ECO:0000256" key="4">
    <source>
        <dbReference type="RuleBase" id="RU003494"/>
    </source>
</evidence>
<dbReference type="Pfam" id="PF00043">
    <property type="entry name" value="GST_C"/>
    <property type="match status" value="1"/>
</dbReference>
<feature type="domain" description="GST C-terminal" evidence="6">
    <location>
        <begin position="88"/>
        <end position="209"/>
    </location>
</feature>
<accession>A0AAV1DZI3</accession>
<dbReference type="EMBL" id="OX459124">
    <property type="protein sequence ID" value="CAI9112477.1"/>
    <property type="molecule type" value="Genomic_DNA"/>
</dbReference>
<dbReference type="SFLD" id="SFLDS00019">
    <property type="entry name" value="Glutathione_Transferase_(cytos"/>
    <property type="match status" value="1"/>
</dbReference>
<dbReference type="Gene3D" id="1.20.1050.10">
    <property type="match status" value="1"/>
</dbReference>
<dbReference type="PROSITE" id="PS50405">
    <property type="entry name" value="GST_CTER"/>
    <property type="match status" value="1"/>
</dbReference>
<dbReference type="Proteomes" id="UP001161247">
    <property type="component" value="Chromosome 7"/>
</dbReference>
<dbReference type="GO" id="GO:0005829">
    <property type="term" value="C:cytosol"/>
    <property type="evidence" value="ECO:0007669"/>
    <property type="project" value="UniProtKB-SubCell"/>
</dbReference>
<dbReference type="CDD" id="cd03058">
    <property type="entry name" value="GST_N_Tau"/>
    <property type="match status" value="1"/>
</dbReference>
<dbReference type="InterPro" id="IPR010987">
    <property type="entry name" value="Glutathione-S-Trfase_C-like"/>
</dbReference>
<evidence type="ECO:0000259" key="6">
    <source>
        <dbReference type="PROSITE" id="PS50405"/>
    </source>
</evidence>
<dbReference type="GO" id="GO:0004364">
    <property type="term" value="F:glutathione transferase activity"/>
    <property type="evidence" value="ECO:0007669"/>
    <property type="project" value="UniProtKB-UniRule"/>
</dbReference>